<dbReference type="SUPFAM" id="SSF53800">
    <property type="entry name" value="Chelatase"/>
    <property type="match status" value="1"/>
</dbReference>
<dbReference type="GO" id="GO:0005739">
    <property type="term" value="C:mitochondrion"/>
    <property type="evidence" value="ECO:0007669"/>
    <property type="project" value="TreeGrafter"/>
</dbReference>
<evidence type="ECO:0000256" key="1">
    <source>
        <dbReference type="RuleBase" id="RU004185"/>
    </source>
</evidence>
<comment type="caution">
    <text evidence="2">The sequence shown here is derived from an EMBL/GenBank/DDBJ whole genome shotgun (WGS) entry which is preliminary data.</text>
</comment>
<name>A0AAV2QER9_MEGNR</name>
<keyword evidence="3" id="KW-1185">Reference proteome</keyword>
<sequence>MAHLSSKFCSNPSRNLKVIAKYIFRFNLFSYFNKISLQKMEEAPEEETKPKTGILMLNMGGPRTTDEVHDFLLRLFSDRDIIQLPAQKYMGPWIAKRRTPSIQEKYSEIGGGSPIYKWTDLQPQAIAYGKYNMVGPSIVPMHKGYDGLNFGTPLNISKLDSPLHRSFIFWEFADFFHSSSNGPLKVIRPVYAAKGHSETQWS</sequence>
<evidence type="ECO:0000313" key="3">
    <source>
        <dbReference type="Proteomes" id="UP001497623"/>
    </source>
</evidence>
<comment type="similarity">
    <text evidence="1">Belongs to the ferrochelatase family.</text>
</comment>
<dbReference type="AlphaFoldDB" id="A0AAV2QER9"/>
<dbReference type="Proteomes" id="UP001497623">
    <property type="component" value="Unassembled WGS sequence"/>
</dbReference>
<dbReference type="InterPro" id="IPR001015">
    <property type="entry name" value="Ferrochelatase"/>
</dbReference>
<dbReference type="Gene3D" id="3.40.50.1400">
    <property type="match status" value="1"/>
</dbReference>
<dbReference type="GO" id="GO:0004325">
    <property type="term" value="F:ferrochelatase activity"/>
    <property type="evidence" value="ECO:0007669"/>
    <property type="project" value="InterPro"/>
</dbReference>
<dbReference type="PANTHER" id="PTHR11108">
    <property type="entry name" value="FERROCHELATASE"/>
    <property type="match status" value="1"/>
</dbReference>
<feature type="non-terminal residue" evidence="2">
    <location>
        <position position="202"/>
    </location>
</feature>
<dbReference type="PANTHER" id="PTHR11108:SF1">
    <property type="entry name" value="FERROCHELATASE, MITOCHONDRIAL"/>
    <property type="match status" value="1"/>
</dbReference>
<organism evidence="2 3">
    <name type="scientific">Meganyctiphanes norvegica</name>
    <name type="common">Northern krill</name>
    <name type="synonym">Thysanopoda norvegica</name>
    <dbReference type="NCBI Taxonomy" id="48144"/>
    <lineage>
        <taxon>Eukaryota</taxon>
        <taxon>Metazoa</taxon>
        <taxon>Ecdysozoa</taxon>
        <taxon>Arthropoda</taxon>
        <taxon>Crustacea</taxon>
        <taxon>Multicrustacea</taxon>
        <taxon>Malacostraca</taxon>
        <taxon>Eumalacostraca</taxon>
        <taxon>Eucarida</taxon>
        <taxon>Euphausiacea</taxon>
        <taxon>Euphausiidae</taxon>
        <taxon>Meganyctiphanes</taxon>
    </lineage>
</organism>
<accession>A0AAV2QER9</accession>
<evidence type="ECO:0008006" key="4">
    <source>
        <dbReference type="Google" id="ProtNLM"/>
    </source>
</evidence>
<proteinExistence type="inferred from homology"/>
<dbReference type="EMBL" id="CAXKWB010005889">
    <property type="protein sequence ID" value="CAL4080368.1"/>
    <property type="molecule type" value="Genomic_DNA"/>
</dbReference>
<evidence type="ECO:0000313" key="2">
    <source>
        <dbReference type="EMBL" id="CAL4080368.1"/>
    </source>
</evidence>
<dbReference type="GO" id="GO:0006783">
    <property type="term" value="P:heme biosynthetic process"/>
    <property type="evidence" value="ECO:0007669"/>
    <property type="project" value="InterPro"/>
</dbReference>
<protein>
    <recommendedName>
        <fullName evidence="4">Ferrochelatase</fullName>
    </recommendedName>
</protein>
<reference evidence="2 3" key="1">
    <citation type="submission" date="2024-05" db="EMBL/GenBank/DDBJ databases">
        <authorList>
            <person name="Wallberg A."/>
        </authorList>
    </citation>
    <scope>NUCLEOTIDE SEQUENCE [LARGE SCALE GENOMIC DNA]</scope>
</reference>
<dbReference type="Pfam" id="PF00762">
    <property type="entry name" value="Ferrochelatase"/>
    <property type="match status" value="1"/>
</dbReference>
<gene>
    <name evidence="2" type="ORF">MNOR_LOCUS11258</name>
</gene>